<name>B4RA90_PHEZH</name>
<dbReference type="eggNOG" id="COG3182">
    <property type="taxonomic scope" value="Bacteria"/>
</dbReference>
<keyword evidence="1" id="KW-0812">Transmembrane</keyword>
<evidence type="ECO:0008006" key="4">
    <source>
        <dbReference type="Google" id="ProtNLM"/>
    </source>
</evidence>
<keyword evidence="3" id="KW-1185">Reference proteome</keyword>
<dbReference type="STRING" id="450851.PHZ_c1484"/>
<proteinExistence type="predicted"/>
<dbReference type="EMBL" id="CP000747">
    <property type="protein sequence ID" value="ACG77897.1"/>
    <property type="molecule type" value="Genomic_DNA"/>
</dbReference>
<dbReference type="InterPro" id="IPR005625">
    <property type="entry name" value="PepSY-ass_TM"/>
</dbReference>
<evidence type="ECO:0000256" key="1">
    <source>
        <dbReference type="SAM" id="Phobius"/>
    </source>
</evidence>
<evidence type="ECO:0000313" key="2">
    <source>
        <dbReference type="EMBL" id="ACG77897.1"/>
    </source>
</evidence>
<dbReference type="AlphaFoldDB" id="B4RA90"/>
<reference evidence="2 3" key="1">
    <citation type="journal article" date="2008" name="BMC Genomics">
        <title>Complete genome of Phenylobacterium zucineum - a novel facultative intracellular bacterium isolated from human erythroleukemia cell line K562.</title>
        <authorList>
            <person name="Luo Y."/>
            <person name="Xu X."/>
            <person name="Ding Z."/>
            <person name="Liu Z."/>
            <person name="Zhang B."/>
            <person name="Yan Z."/>
            <person name="Sun J."/>
            <person name="Hu S."/>
            <person name="Hu X."/>
        </authorList>
    </citation>
    <scope>NUCLEOTIDE SEQUENCE [LARGE SCALE GENOMIC DNA]</scope>
    <source>
        <strain evidence="2 3">HLK1</strain>
    </source>
</reference>
<feature type="transmembrane region" description="Helical" evidence="1">
    <location>
        <begin position="202"/>
        <end position="222"/>
    </location>
</feature>
<keyword evidence="1" id="KW-1133">Transmembrane helix</keyword>
<keyword evidence="1" id="KW-0472">Membrane</keyword>
<accession>B4RA90</accession>
<dbReference type="Proteomes" id="UP000001868">
    <property type="component" value="Chromosome"/>
</dbReference>
<dbReference type="HOGENOM" id="CLU_066006_0_0_5"/>
<organism evidence="2 3">
    <name type="scientific">Phenylobacterium zucineum (strain HLK1)</name>
    <dbReference type="NCBI Taxonomy" id="450851"/>
    <lineage>
        <taxon>Bacteria</taxon>
        <taxon>Pseudomonadati</taxon>
        <taxon>Pseudomonadota</taxon>
        <taxon>Alphaproteobacteria</taxon>
        <taxon>Caulobacterales</taxon>
        <taxon>Caulobacteraceae</taxon>
        <taxon>Phenylobacterium</taxon>
    </lineage>
</organism>
<protein>
    <recommendedName>
        <fullName evidence="4">Peptidase</fullName>
    </recommendedName>
</protein>
<gene>
    <name evidence="2" type="ordered locus">PHZ_c1484</name>
</gene>
<evidence type="ECO:0000313" key="3">
    <source>
        <dbReference type="Proteomes" id="UP000001868"/>
    </source>
</evidence>
<dbReference type="RefSeq" id="WP_012522041.1">
    <property type="nucleotide sequence ID" value="NC_011144.1"/>
</dbReference>
<dbReference type="Pfam" id="PF03929">
    <property type="entry name" value="PepSY_TM"/>
    <property type="match status" value="1"/>
</dbReference>
<dbReference type="KEGG" id="pzu:PHZ_c1484"/>
<sequence>MTWSPMYLIRWLHKWFGLVLGLQFLLWALSGAVMALLDHHKVSGEHALAPPAEIPAAASLLPLARVTDAAGQPITKLRLKPLYDSWVYEVTTPGGVKILNASTGEPIAIDAGKARELAVAGFTGYEPPKSVTYVAKPTLETRDLSLPVWRVEFADKERHALLVSATTGEVLAAKNDTWRLWDIAWMLHIMDYDDRQSFNHPLIVTLGTGAAWLALSGLILLFRSFRRSDVAWILDPLERIAERRRAKRTASLPAAAKDSRPQA</sequence>